<dbReference type="GO" id="GO:0004674">
    <property type="term" value="F:protein serine/threonine kinase activity"/>
    <property type="evidence" value="ECO:0007669"/>
    <property type="project" value="TreeGrafter"/>
</dbReference>
<accession>A0A817Z4Q7</accession>
<dbReference type="InterPro" id="IPR052969">
    <property type="entry name" value="Thr-specific_kinase-like"/>
</dbReference>
<comment type="caution">
    <text evidence="3">The sequence shown here is derived from an EMBL/GenBank/DDBJ whole genome shotgun (WGS) entry which is preliminary data.</text>
</comment>
<dbReference type="GO" id="GO:0005737">
    <property type="term" value="C:cytoplasm"/>
    <property type="evidence" value="ECO:0007669"/>
    <property type="project" value="TreeGrafter"/>
</dbReference>
<protein>
    <recommendedName>
        <fullName evidence="2">VWFA domain-containing protein</fullName>
    </recommendedName>
</protein>
<dbReference type="Gene3D" id="3.40.50.410">
    <property type="entry name" value="von Willebrand factor, type A domain"/>
    <property type="match status" value="1"/>
</dbReference>
<gene>
    <name evidence="3" type="ORF">KIK155_LOCUS7000</name>
</gene>
<dbReference type="PANTHER" id="PTHR47763">
    <property type="entry name" value="ALPHA-PROTEIN KINASE VWKA"/>
    <property type="match status" value="1"/>
</dbReference>
<dbReference type="CDD" id="cd00198">
    <property type="entry name" value="vWFA"/>
    <property type="match status" value="1"/>
</dbReference>
<dbReference type="Pfam" id="PF00092">
    <property type="entry name" value="VWA"/>
    <property type="match status" value="1"/>
</dbReference>
<dbReference type="AlphaFoldDB" id="A0A817Z4Q7"/>
<organism evidence="3 4">
    <name type="scientific">Rotaria socialis</name>
    <dbReference type="NCBI Taxonomy" id="392032"/>
    <lineage>
        <taxon>Eukaryota</taxon>
        <taxon>Metazoa</taxon>
        <taxon>Spiralia</taxon>
        <taxon>Gnathifera</taxon>
        <taxon>Rotifera</taxon>
        <taxon>Eurotatoria</taxon>
        <taxon>Bdelloidea</taxon>
        <taxon>Philodinida</taxon>
        <taxon>Philodinidae</taxon>
        <taxon>Rotaria</taxon>
    </lineage>
</organism>
<dbReference type="PROSITE" id="PS50234">
    <property type="entry name" value="VWFA"/>
    <property type="match status" value="1"/>
</dbReference>
<dbReference type="InterPro" id="IPR002035">
    <property type="entry name" value="VWF_A"/>
</dbReference>
<feature type="transmembrane region" description="Helical" evidence="1">
    <location>
        <begin position="592"/>
        <end position="614"/>
    </location>
</feature>
<dbReference type="PANTHER" id="PTHR47763:SF1">
    <property type="entry name" value="DUF659 DOMAIN-CONTAINING PROTEIN"/>
    <property type="match status" value="1"/>
</dbReference>
<evidence type="ECO:0000313" key="3">
    <source>
        <dbReference type="EMBL" id="CAF3388843.1"/>
    </source>
</evidence>
<dbReference type="EMBL" id="CAJNYV010000854">
    <property type="protein sequence ID" value="CAF3388843.1"/>
    <property type="molecule type" value="Genomic_DNA"/>
</dbReference>
<dbReference type="InterPro" id="IPR036465">
    <property type="entry name" value="vWFA_dom_sf"/>
</dbReference>
<dbReference type="Proteomes" id="UP000663865">
    <property type="component" value="Unassembled WGS sequence"/>
</dbReference>
<keyword evidence="1" id="KW-0472">Membrane</keyword>
<keyword evidence="1" id="KW-1133">Transmembrane helix</keyword>
<name>A0A817Z4Q7_9BILA</name>
<dbReference type="SMART" id="SM00327">
    <property type="entry name" value="VWA"/>
    <property type="match status" value="1"/>
</dbReference>
<evidence type="ECO:0000313" key="4">
    <source>
        <dbReference type="Proteomes" id="UP000663865"/>
    </source>
</evidence>
<evidence type="ECO:0000256" key="1">
    <source>
        <dbReference type="SAM" id="Phobius"/>
    </source>
</evidence>
<feature type="domain" description="VWFA" evidence="2">
    <location>
        <begin position="18"/>
        <end position="225"/>
    </location>
</feature>
<sequence length="617" mass="67690">MAEASSTATTANLPTELDLAFIIDATGSMGSYIKSAQENMRNIVQDIIISEKCLLNVALILYRDHPPQDSTFIIKVNNFTDDMEEAKANIDLASASGGGDGPEAMTPALHAAAHTLSWRTNAVKIAILIADAPPHGLDVNGDHWPNGDPSGHDPIECVALLAEHGITLYTIGCEPAATVYRDFLMALAFKTGGQYIPLDTCANLASVIVGSAKEEISLERLIAQVHEEVMREAALRGGPVDETKLTRRLHEVMESGGVKARRVKMDNQDGTKSIPSLTPTAEYLSTLTTLKEVRDKWVANKAIPTAPVAPTLFGGIFGASKTPAPTSIRTKKARVRTRVIKKKSVKTGKTATKVKTIVKKKKAKRSVVRGIRRSTRIAFHGNHEEEEEEESTENEEMETSTLPAAKPAKMIPHISHITLADDELLDVSQTRRLSDNCDLEFLNELTTDSLADLNAKSIQEKLINLLYNSKPDPIDIQCTNKLCTSTSFCQADLDNIVTWQYNYTFINGSLPCINMSPNDSSLEINQAFIAFGSQITNITLRCNHQQCHNNNRAVSEVYSIMRNEFALPLNCFFFNTDTTITTTLSPSSGVSFMILSRGLIILLAIHSLLLVFFLNKY</sequence>
<reference evidence="3" key="1">
    <citation type="submission" date="2021-02" db="EMBL/GenBank/DDBJ databases">
        <authorList>
            <person name="Nowell W R."/>
        </authorList>
    </citation>
    <scope>NUCLEOTIDE SEQUENCE</scope>
</reference>
<keyword evidence="1" id="KW-0812">Transmembrane</keyword>
<dbReference type="SUPFAM" id="SSF53300">
    <property type="entry name" value="vWA-like"/>
    <property type="match status" value="1"/>
</dbReference>
<proteinExistence type="predicted"/>
<evidence type="ECO:0000259" key="2">
    <source>
        <dbReference type="PROSITE" id="PS50234"/>
    </source>
</evidence>